<dbReference type="EMBL" id="CAFBMH010000061">
    <property type="protein sequence ID" value="CAB4913792.1"/>
    <property type="molecule type" value="Genomic_DNA"/>
</dbReference>
<proteinExistence type="predicted"/>
<evidence type="ECO:0000313" key="2">
    <source>
        <dbReference type="EMBL" id="CAB4913792.1"/>
    </source>
</evidence>
<accession>A0A6J7H1J1</accession>
<gene>
    <name evidence="2" type="ORF">UFOPK3543_01681</name>
</gene>
<reference evidence="2" key="1">
    <citation type="submission" date="2020-05" db="EMBL/GenBank/DDBJ databases">
        <authorList>
            <person name="Chiriac C."/>
            <person name="Salcher M."/>
            <person name="Ghai R."/>
            <person name="Kavagutti S V."/>
        </authorList>
    </citation>
    <scope>NUCLEOTIDE SEQUENCE</scope>
</reference>
<evidence type="ECO:0000256" key="1">
    <source>
        <dbReference type="SAM" id="MobiDB-lite"/>
    </source>
</evidence>
<sequence>MTTTPMSAARPRRNARLARISLVQQITGACEFTAASPVIMPTRSRPKVAQRSKNFSETNALIGAV</sequence>
<feature type="region of interest" description="Disordered" evidence="1">
    <location>
        <begin position="43"/>
        <end position="65"/>
    </location>
</feature>
<dbReference type="AlphaFoldDB" id="A0A6J7H1J1"/>
<name>A0A6J7H1J1_9ZZZZ</name>
<organism evidence="2">
    <name type="scientific">freshwater metagenome</name>
    <dbReference type="NCBI Taxonomy" id="449393"/>
    <lineage>
        <taxon>unclassified sequences</taxon>
        <taxon>metagenomes</taxon>
        <taxon>ecological metagenomes</taxon>
    </lineage>
</organism>
<protein>
    <submittedName>
        <fullName evidence="2">Unannotated protein</fullName>
    </submittedName>
</protein>